<dbReference type="OMA" id="ETRIDTW"/>
<evidence type="ECO:0000256" key="6">
    <source>
        <dbReference type="ARBA" id="ARBA00048348"/>
    </source>
</evidence>
<dbReference type="PANTHER" id="PTHR11002">
    <property type="entry name" value="CARBONIC ANHYDRASE"/>
    <property type="match status" value="1"/>
</dbReference>
<dbReference type="OrthoDB" id="10248475at2759"/>
<feature type="region of interest" description="Disordered" evidence="8">
    <location>
        <begin position="158"/>
        <end position="198"/>
    </location>
</feature>
<proteinExistence type="inferred from homology"/>
<feature type="binding site" evidence="7">
    <location>
        <position position="321"/>
    </location>
    <ligand>
        <name>Zn(2+)</name>
        <dbReference type="ChEBI" id="CHEBI:29105"/>
    </ligand>
</feature>
<dbReference type="InterPro" id="IPR036874">
    <property type="entry name" value="Carbonic_anhydrase_sf"/>
</dbReference>
<dbReference type="GO" id="GO:0034599">
    <property type="term" value="P:cellular response to oxidative stress"/>
    <property type="evidence" value="ECO:0007669"/>
    <property type="project" value="TreeGrafter"/>
</dbReference>
<dbReference type="GO" id="GO:0008270">
    <property type="term" value="F:zinc ion binding"/>
    <property type="evidence" value="ECO:0007669"/>
    <property type="project" value="InterPro"/>
</dbReference>
<dbReference type="GO" id="GO:0071244">
    <property type="term" value="P:cellular response to carbon dioxide"/>
    <property type="evidence" value="ECO:0007669"/>
    <property type="project" value="TreeGrafter"/>
</dbReference>
<evidence type="ECO:0000256" key="4">
    <source>
        <dbReference type="ARBA" id="ARBA00022833"/>
    </source>
</evidence>
<comment type="catalytic activity">
    <reaction evidence="6">
        <text>hydrogencarbonate + H(+) = CO2 + H2O</text>
        <dbReference type="Rhea" id="RHEA:10748"/>
        <dbReference type="ChEBI" id="CHEBI:15377"/>
        <dbReference type="ChEBI" id="CHEBI:15378"/>
        <dbReference type="ChEBI" id="CHEBI:16526"/>
        <dbReference type="ChEBI" id="CHEBI:17544"/>
        <dbReference type="EC" id="4.2.1.1"/>
    </reaction>
</comment>
<dbReference type="GO" id="GO:0004089">
    <property type="term" value="F:carbonate dehydratase activity"/>
    <property type="evidence" value="ECO:0007669"/>
    <property type="project" value="UniProtKB-EC"/>
</dbReference>
<sequence>MASGEHYRDNKGDSSASDSDADLTDDLGGAREAFEDERSQRRARQAARQARSRQDEKEEKPVRVMRSLGLNKTTMHKLLHPHSSQGSGTDDESLLAQQKRARDDPEAQAPARRRASAAAAASPRRRVYIAVVVLCLVILIGIGAVLGVLYAKRTQERAASEAADSQRMADKAALDAQGEAMQSSLGMASGGPHGTATTGAAAHGLATTPLDAALPSPTGAMQRFPELQALFAANQEWVNETMATDPTLIPSLAKAQKPKLAYVGCSDSRVPETTILHTKPGELFVTRNIGNQYLVDDLSSETVLSYAVAHVAVQHIIVMGHTSCGAVKAAIADSSDEVLTNMDETRIDTWLRPIRSLYATSTRPEIASFRNAHKDKKVTGDDVTSEVWRAVVEENVKLNVQRVAVDSTVQRSWAKWSEGKHASSIVASGAASSTSMQGHRLVRRASEEPVELWVHGWLYDLDTGLVQDLGVSVGPSA</sequence>
<evidence type="ECO:0000313" key="10">
    <source>
        <dbReference type="EMBL" id="KPV73408.1"/>
    </source>
</evidence>
<keyword evidence="4 7" id="KW-0862">Zinc</keyword>
<evidence type="ECO:0000256" key="2">
    <source>
        <dbReference type="ARBA" id="ARBA00012925"/>
    </source>
</evidence>
<keyword evidence="11" id="KW-1185">Reference proteome</keyword>
<feature type="transmembrane region" description="Helical" evidence="9">
    <location>
        <begin position="127"/>
        <end position="151"/>
    </location>
</feature>
<protein>
    <recommendedName>
        <fullName evidence="2">carbonic anhydrase</fullName>
        <ecNumber evidence="2">4.2.1.1</ecNumber>
    </recommendedName>
</protein>
<accession>A0A0P9EW17</accession>
<evidence type="ECO:0000256" key="9">
    <source>
        <dbReference type="SAM" id="Phobius"/>
    </source>
</evidence>
<evidence type="ECO:0000256" key="5">
    <source>
        <dbReference type="ARBA" id="ARBA00023239"/>
    </source>
</evidence>
<dbReference type="SUPFAM" id="SSF53056">
    <property type="entry name" value="beta-carbonic anhydrase, cab"/>
    <property type="match status" value="1"/>
</dbReference>
<dbReference type="InterPro" id="IPR001765">
    <property type="entry name" value="Carbonic_anhydrase"/>
</dbReference>
<gene>
    <name evidence="10" type="ORF">RHOBADRAFT_45985</name>
</gene>
<dbReference type="STRING" id="578459.A0A0P9EW17"/>
<dbReference type="GeneID" id="28975146"/>
<dbReference type="Pfam" id="PF00484">
    <property type="entry name" value="Pro_CA"/>
    <property type="match status" value="1"/>
</dbReference>
<name>A0A0P9EW17_RHOGW</name>
<comment type="similarity">
    <text evidence="1">Belongs to the beta-class carbonic anhydrase family.</text>
</comment>
<dbReference type="PANTHER" id="PTHR11002:SF76">
    <property type="entry name" value="CARBONIC ANHYDRASE"/>
    <property type="match status" value="1"/>
</dbReference>
<dbReference type="Gene3D" id="3.40.1050.10">
    <property type="entry name" value="Carbonic anhydrase"/>
    <property type="match status" value="1"/>
</dbReference>
<feature type="compositionally biased region" description="Basic and acidic residues" evidence="8">
    <location>
        <begin position="52"/>
        <end position="62"/>
    </location>
</feature>
<dbReference type="RefSeq" id="XP_018269457.1">
    <property type="nucleotide sequence ID" value="XM_018414698.1"/>
</dbReference>
<comment type="cofactor">
    <cofactor evidence="7">
        <name>Zn(2+)</name>
        <dbReference type="ChEBI" id="CHEBI:29105"/>
    </cofactor>
    <text evidence="7">Binds 1 zinc ion per subunit.</text>
</comment>
<keyword evidence="9" id="KW-0812">Transmembrane</keyword>
<reference evidence="10 11" key="1">
    <citation type="journal article" date="2015" name="Front. Microbiol.">
        <title>Genome sequence of the plant growth promoting endophytic yeast Rhodotorula graminis WP1.</title>
        <authorList>
            <person name="Firrincieli A."/>
            <person name="Otillar R."/>
            <person name="Salamov A."/>
            <person name="Schmutz J."/>
            <person name="Khan Z."/>
            <person name="Redman R.S."/>
            <person name="Fleck N.D."/>
            <person name="Lindquist E."/>
            <person name="Grigoriev I.V."/>
            <person name="Doty S.L."/>
        </authorList>
    </citation>
    <scope>NUCLEOTIDE SEQUENCE [LARGE SCALE GENOMIC DNA]</scope>
    <source>
        <strain evidence="10 11">WP1</strain>
    </source>
</reference>
<keyword evidence="3 7" id="KW-0479">Metal-binding</keyword>
<evidence type="ECO:0000256" key="8">
    <source>
        <dbReference type="SAM" id="MobiDB-lite"/>
    </source>
</evidence>
<feature type="binding site" evidence="7">
    <location>
        <position position="267"/>
    </location>
    <ligand>
        <name>Zn(2+)</name>
        <dbReference type="ChEBI" id="CHEBI:29105"/>
    </ligand>
</feature>
<keyword evidence="9" id="KW-1133">Transmembrane helix</keyword>
<dbReference type="SMART" id="SM00947">
    <property type="entry name" value="Pro_CA"/>
    <property type="match status" value="1"/>
</dbReference>
<organism evidence="10 11">
    <name type="scientific">Rhodotorula graminis (strain WP1)</name>
    <dbReference type="NCBI Taxonomy" id="578459"/>
    <lineage>
        <taxon>Eukaryota</taxon>
        <taxon>Fungi</taxon>
        <taxon>Dikarya</taxon>
        <taxon>Basidiomycota</taxon>
        <taxon>Pucciniomycotina</taxon>
        <taxon>Microbotryomycetes</taxon>
        <taxon>Sporidiobolales</taxon>
        <taxon>Sporidiobolaceae</taxon>
        <taxon>Rhodotorula</taxon>
    </lineage>
</organism>
<feature type="binding site" evidence="7">
    <location>
        <position position="324"/>
    </location>
    <ligand>
        <name>Zn(2+)</name>
        <dbReference type="ChEBI" id="CHEBI:29105"/>
    </ligand>
</feature>
<feature type="region of interest" description="Disordered" evidence="8">
    <location>
        <begin position="1"/>
        <end position="119"/>
    </location>
</feature>
<evidence type="ECO:0000256" key="3">
    <source>
        <dbReference type="ARBA" id="ARBA00022723"/>
    </source>
</evidence>
<dbReference type="Proteomes" id="UP000053890">
    <property type="component" value="Unassembled WGS sequence"/>
</dbReference>
<dbReference type="EMBL" id="KQ474083">
    <property type="protein sequence ID" value="KPV73408.1"/>
    <property type="molecule type" value="Genomic_DNA"/>
</dbReference>
<dbReference type="EC" id="4.2.1.1" evidence="2"/>
<feature type="binding site" evidence="7">
    <location>
        <position position="265"/>
    </location>
    <ligand>
        <name>Zn(2+)</name>
        <dbReference type="ChEBI" id="CHEBI:29105"/>
    </ligand>
</feature>
<feature type="compositionally biased region" description="Basic and acidic residues" evidence="8">
    <location>
        <begin position="28"/>
        <end position="40"/>
    </location>
</feature>
<keyword evidence="5" id="KW-0456">Lyase</keyword>
<evidence type="ECO:0000256" key="1">
    <source>
        <dbReference type="ARBA" id="ARBA00006217"/>
    </source>
</evidence>
<evidence type="ECO:0000313" key="11">
    <source>
        <dbReference type="Proteomes" id="UP000053890"/>
    </source>
</evidence>
<keyword evidence="9" id="KW-0472">Membrane</keyword>
<feature type="compositionally biased region" description="Basic and acidic residues" evidence="8">
    <location>
        <begin position="1"/>
        <end position="12"/>
    </location>
</feature>
<evidence type="ECO:0000256" key="7">
    <source>
        <dbReference type="PIRSR" id="PIRSR601765-1"/>
    </source>
</evidence>
<dbReference type="AlphaFoldDB" id="A0A0P9EW17"/>